<dbReference type="PANTHER" id="PTHR23523">
    <property type="match status" value="1"/>
</dbReference>
<dbReference type="SUPFAM" id="SSF103473">
    <property type="entry name" value="MFS general substrate transporter"/>
    <property type="match status" value="1"/>
</dbReference>
<keyword evidence="3 4" id="KW-0472">Membrane</keyword>
<feature type="transmembrane region" description="Helical" evidence="4">
    <location>
        <begin position="121"/>
        <end position="142"/>
    </location>
</feature>
<reference evidence="5" key="2">
    <citation type="submission" date="2020-09" db="EMBL/GenBank/DDBJ databases">
        <authorList>
            <person name="Sun Q."/>
            <person name="Ohkuma M."/>
        </authorList>
    </citation>
    <scope>NUCLEOTIDE SEQUENCE</scope>
    <source>
        <strain evidence="5">JCM 30078</strain>
    </source>
</reference>
<feature type="transmembrane region" description="Helical" evidence="4">
    <location>
        <begin position="259"/>
        <end position="279"/>
    </location>
</feature>
<feature type="transmembrane region" description="Helical" evidence="4">
    <location>
        <begin position="285"/>
        <end position="305"/>
    </location>
</feature>
<accession>A0A917US95</accession>
<comment type="caution">
    <text evidence="5">The sequence shown here is derived from an EMBL/GenBank/DDBJ whole genome shotgun (WGS) entry which is preliminary data.</text>
</comment>
<evidence type="ECO:0000256" key="3">
    <source>
        <dbReference type="ARBA" id="ARBA00023136"/>
    </source>
</evidence>
<feature type="transmembrane region" description="Helical" evidence="4">
    <location>
        <begin position="86"/>
        <end position="109"/>
    </location>
</feature>
<name>A0A917US95_9PSED</name>
<feature type="transmembrane region" description="Helical" evidence="4">
    <location>
        <begin position="317"/>
        <end position="339"/>
    </location>
</feature>
<feature type="transmembrane region" description="Helical" evidence="4">
    <location>
        <begin position="63"/>
        <end position="80"/>
    </location>
</feature>
<dbReference type="RefSeq" id="WP_188981779.1">
    <property type="nucleotide sequence ID" value="NZ_BMPO01000001.1"/>
</dbReference>
<dbReference type="Gene3D" id="1.20.1250.20">
    <property type="entry name" value="MFS general substrate transporter like domains"/>
    <property type="match status" value="2"/>
</dbReference>
<feature type="transmembrane region" description="Helical" evidence="4">
    <location>
        <begin position="31"/>
        <end position="51"/>
    </location>
</feature>
<feature type="transmembrane region" description="Helical" evidence="4">
    <location>
        <begin position="345"/>
        <end position="367"/>
    </location>
</feature>
<evidence type="ECO:0000256" key="4">
    <source>
        <dbReference type="SAM" id="Phobius"/>
    </source>
</evidence>
<protein>
    <submittedName>
        <fullName evidence="5">MFS transporter</fullName>
    </submittedName>
</protein>
<dbReference type="InterPro" id="IPR011701">
    <property type="entry name" value="MFS"/>
</dbReference>
<evidence type="ECO:0000313" key="5">
    <source>
        <dbReference type="EMBL" id="GGJ81554.1"/>
    </source>
</evidence>
<dbReference type="GO" id="GO:0022857">
    <property type="term" value="F:transmembrane transporter activity"/>
    <property type="evidence" value="ECO:0007669"/>
    <property type="project" value="InterPro"/>
</dbReference>
<gene>
    <name evidence="5" type="ORF">GCM10009304_04290</name>
</gene>
<sequence length="377" mass="40408">MVLAAINLRPGITSLAPLIERVAAELSLGRGIISLTTALPVMCMGLLAPLAPRLALRFGLERTITGCLALLGLSLLLRLGSHNSALLILSAACLGMAIAIIGPLMAGFIKRQFREQSGRVVGWYSLSMAVGGSAGAVLTVPWSHALGDDWTLGLTVWAVPALIAFALWLFIPNVKEPFNARETGRLPWTHKRAWLITVFFSLQAGVFYALATWLVARYSEAGFSALRANTLFSTFMLVGLPAAYLVPWAAHRFQSRYRLLQVCGAVATTCLAMVTFKPLVLPDLWAVLMGIALTGSFSLSMLLPMHEAQSPMAVSRWTAMMLCAGYCIACTAPVLAGVGRDAGGSYVLPFTILTLMAMTMVLLALWLGQTSRTDGHA</sequence>
<proteinExistence type="predicted"/>
<feature type="transmembrane region" description="Helical" evidence="4">
    <location>
        <begin position="154"/>
        <end position="172"/>
    </location>
</feature>
<keyword evidence="1 4" id="KW-0812">Transmembrane</keyword>
<organism evidence="5 6">
    <name type="scientific">Pseudomonas matsuisoli</name>
    <dbReference type="NCBI Taxonomy" id="1515666"/>
    <lineage>
        <taxon>Bacteria</taxon>
        <taxon>Pseudomonadati</taxon>
        <taxon>Pseudomonadota</taxon>
        <taxon>Gammaproteobacteria</taxon>
        <taxon>Pseudomonadales</taxon>
        <taxon>Pseudomonadaceae</taxon>
        <taxon>Pseudomonas</taxon>
    </lineage>
</organism>
<feature type="transmembrane region" description="Helical" evidence="4">
    <location>
        <begin position="193"/>
        <end position="216"/>
    </location>
</feature>
<dbReference type="PANTHER" id="PTHR23523:SF2">
    <property type="entry name" value="2-NITROIMIDAZOLE TRANSPORTER"/>
    <property type="match status" value="1"/>
</dbReference>
<dbReference type="InterPro" id="IPR036259">
    <property type="entry name" value="MFS_trans_sf"/>
</dbReference>
<dbReference type="Pfam" id="PF07690">
    <property type="entry name" value="MFS_1"/>
    <property type="match status" value="1"/>
</dbReference>
<dbReference type="Proteomes" id="UP000635983">
    <property type="component" value="Unassembled WGS sequence"/>
</dbReference>
<evidence type="ECO:0000256" key="2">
    <source>
        <dbReference type="ARBA" id="ARBA00022989"/>
    </source>
</evidence>
<evidence type="ECO:0000313" key="6">
    <source>
        <dbReference type="Proteomes" id="UP000635983"/>
    </source>
</evidence>
<keyword evidence="2 4" id="KW-1133">Transmembrane helix</keyword>
<dbReference type="AlphaFoldDB" id="A0A917US95"/>
<evidence type="ECO:0000256" key="1">
    <source>
        <dbReference type="ARBA" id="ARBA00022692"/>
    </source>
</evidence>
<dbReference type="EMBL" id="BMPO01000001">
    <property type="protein sequence ID" value="GGJ81554.1"/>
    <property type="molecule type" value="Genomic_DNA"/>
</dbReference>
<feature type="transmembrane region" description="Helical" evidence="4">
    <location>
        <begin position="228"/>
        <end position="247"/>
    </location>
</feature>
<dbReference type="InterPro" id="IPR052524">
    <property type="entry name" value="MFS_Cyanate_Porter"/>
</dbReference>
<keyword evidence="6" id="KW-1185">Reference proteome</keyword>
<reference evidence="5" key="1">
    <citation type="journal article" date="2014" name="Int. J. Syst. Evol. Microbiol.">
        <title>Complete genome sequence of Corynebacterium casei LMG S-19264T (=DSM 44701T), isolated from a smear-ripened cheese.</title>
        <authorList>
            <consortium name="US DOE Joint Genome Institute (JGI-PGF)"/>
            <person name="Walter F."/>
            <person name="Albersmeier A."/>
            <person name="Kalinowski J."/>
            <person name="Ruckert C."/>
        </authorList>
    </citation>
    <scope>NUCLEOTIDE SEQUENCE</scope>
    <source>
        <strain evidence="5">JCM 30078</strain>
    </source>
</reference>